<dbReference type="Pfam" id="PF07729">
    <property type="entry name" value="FCD"/>
    <property type="match status" value="1"/>
</dbReference>
<dbReference type="SUPFAM" id="SSF46785">
    <property type="entry name" value="Winged helix' DNA-binding domain"/>
    <property type="match status" value="1"/>
</dbReference>
<dbReference type="InterPro" id="IPR036390">
    <property type="entry name" value="WH_DNA-bd_sf"/>
</dbReference>
<evidence type="ECO:0000259" key="4">
    <source>
        <dbReference type="PROSITE" id="PS50949"/>
    </source>
</evidence>
<protein>
    <submittedName>
        <fullName evidence="5">DNA-binding GntR family transcriptional regulator</fullName>
    </submittedName>
</protein>
<gene>
    <name evidence="5" type="ORF">J2S70_001044</name>
</gene>
<dbReference type="Gene3D" id="1.10.10.10">
    <property type="entry name" value="Winged helix-like DNA-binding domain superfamily/Winged helix DNA-binding domain"/>
    <property type="match status" value="1"/>
</dbReference>
<keyword evidence="1" id="KW-0805">Transcription regulation</keyword>
<dbReference type="PROSITE" id="PS50949">
    <property type="entry name" value="HTH_GNTR"/>
    <property type="match status" value="1"/>
</dbReference>
<dbReference type="GO" id="GO:0003677">
    <property type="term" value="F:DNA binding"/>
    <property type="evidence" value="ECO:0007669"/>
    <property type="project" value="UniProtKB-KW"/>
</dbReference>
<dbReference type="CDD" id="cd07377">
    <property type="entry name" value="WHTH_GntR"/>
    <property type="match status" value="1"/>
</dbReference>
<evidence type="ECO:0000256" key="2">
    <source>
        <dbReference type="ARBA" id="ARBA00023125"/>
    </source>
</evidence>
<dbReference type="Proteomes" id="UP001243212">
    <property type="component" value="Unassembled WGS sequence"/>
</dbReference>
<dbReference type="Pfam" id="PF00392">
    <property type="entry name" value="GntR"/>
    <property type="match status" value="1"/>
</dbReference>
<dbReference type="InterPro" id="IPR011711">
    <property type="entry name" value="GntR_C"/>
</dbReference>
<dbReference type="PANTHER" id="PTHR43537:SF5">
    <property type="entry name" value="UXU OPERON TRANSCRIPTIONAL REGULATOR"/>
    <property type="match status" value="1"/>
</dbReference>
<keyword evidence="2 5" id="KW-0238">DNA-binding</keyword>
<keyword evidence="6" id="KW-1185">Reference proteome</keyword>
<reference evidence="5 6" key="1">
    <citation type="submission" date="2023-07" db="EMBL/GenBank/DDBJ databases">
        <title>Sequencing the genomes of 1000 actinobacteria strains.</title>
        <authorList>
            <person name="Klenk H.-P."/>
        </authorList>
    </citation>
    <scope>NUCLEOTIDE SEQUENCE [LARGE SCALE GENOMIC DNA]</scope>
    <source>
        <strain evidence="5 6">DSM 17163</strain>
    </source>
</reference>
<dbReference type="PANTHER" id="PTHR43537">
    <property type="entry name" value="TRANSCRIPTIONAL REGULATOR, GNTR FAMILY"/>
    <property type="match status" value="1"/>
</dbReference>
<dbReference type="SMART" id="SM00895">
    <property type="entry name" value="FCD"/>
    <property type="match status" value="1"/>
</dbReference>
<dbReference type="InterPro" id="IPR036388">
    <property type="entry name" value="WH-like_DNA-bd_sf"/>
</dbReference>
<evidence type="ECO:0000313" key="5">
    <source>
        <dbReference type="EMBL" id="MDP9806462.1"/>
    </source>
</evidence>
<feature type="domain" description="HTH gntR-type" evidence="4">
    <location>
        <begin position="5"/>
        <end position="72"/>
    </location>
</feature>
<organism evidence="5 6">
    <name type="scientific">Trueperella bonasi</name>
    <dbReference type="NCBI Taxonomy" id="312286"/>
    <lineage>
        <taxon>Bacteria</taxon>
        <taxon>Bacillati</taxon>
        <taxon>Actinomycetota</taxon>
        <taxon>Actinomycetes</taxon>
        <taxon>Actinomycetales</taxon>
        <taxon>Actinomycetaceae</taxon>
        <taxon>Trueperella</taxon>
    </lineage>
</organism>
<dbReference type="SUPFAM" id="SSF48008">
    <property type="entry name" value="GntR ligand-binding domain-like"/>
    <property type="match status" value="1"/>
</dbReference>
<dbReference type="InterPro" id="IPR000524">
    <property type="entry name" value="Tscrpt_reg_HTH_GntR"/>
</dbReference>
<proteinExistence type="predicted"/>
<comment type="caution">
    <text evidence="5">The sequence shown here is derived from an EMBL/GenBank/DDBJ whole genome shotgun (WGS) entry which is preliminary data.</text>
</comment>
<dbReference type="EMBL" id="JAUSQX010000001">
    <property type="protein sequence ID" value="MDP9806462.1"/>
    <property type="molecule type" value="Genomic_DNA"/>
</dbReference>
<dbReference type="SMART" id="SM00345">
    <property type="entry name" value="HTH_GNTR"/>
    <property type="match status" value="1"/>
</dbReference>
<evidence type="ECO:0000256" key="1">
    <source>
        <dbReference type="ARBA" id="ARBA00023015"/>
    </source>
</evidence>
<evidence type="ECO:0000313" key="6">
    <source>
        <dbReference type="Proteomes" id="UP001243212"/>
    </source>
</evidence>
<sequence>MGMQKSKSAGVYEAVREAIVTGRFSPGYKLTISTLAKEFGVSAVPVREAIRWLQAEGLVEYTHNVGAQVTHVDVSGYADALRVLALLEGMATASSAPYLNESHIDEARKLNEDMRYLVDAPVFDSANYRKLNNDFHAVLTSQCPNPRLIDLMNIEAERVSLMRRTSFEFDEQRSTSSVEQHSHLLKLMTTGATAQEIEAYARAHKLESLERSLRDAA</sequence>
<dbReference type="Gene3D" id="1.20.120.530">
    <property type="entry name" value="GntR ligand-binding domain-like"/>
    <property type="match status" value="1"/>
</dbReference>
<keyword evidence="3" id="KW-0804">Transcription</keyword>
<name>A0ABT9NGD3_9ACTO</name>
<dbReference type="RefSeq" id="WP_307682687.1">
    <property type="nucleotide sequence ID" value="NZ_JAUSQX010000001.1"/>
</dbReference>
<evidence type="ECO:0000256" key="3">
    <source>
        <dbReference type="ARBA" id="ARBA00023163"/>
    </source>
</evidence>
<accession>A0ABT9NGD3</accession>
<dbReference type="InterPro" id="IPR008920">
    <property type="entry name" value="TF_FadR/GntR_C"/>
</dbReference>